<sequence length="178" mass="20253">MTTAVIVIDMIKDFVTGKFENERAERIIPHVKELLMSARSQNVPVIYVSDSHPEEDNEFSIWGPHAVSGTEGSEVIPELEPKNSDYTLEKQKYSAFYGTELESLLKKLDVDELVLSGVLTHICIQHTAADAFYRGYDVIIPRGCVEDLSDDRNEESFEFMKENYGARIVDFKDLVGEW</sequence>
<protein>
    <recommendedName>
        <fullName evidence="2">Isochorismatase-like domain-containing protein</fullName>
    </recommendedName>
</protein>
<reference evidence="3 4" key="1">
    <citation type="journal article" date="2016" name="Sci. Rep.">
        <title>Metabolic traits of an uncultured archaeal lineage -MSBL1- from brine pools of the Red Sea.</title>
        <authorList>
            <person name="Mwirichia R."/>
            <person name="Alam I."/>
            <person name="Rashid M."/>
            <person name="Vinu M."/>
            <person name="Ba-Alawi W."/>
            <person name="Anthony Kamau A."/>
            <person name="Kamanda Ngugi D."/>
            <person name="Goker M."/>
            <person name="Klenk H.P."/>
            <person name="Bajic V."/>
            <person name="Stingl U."/>
        </authorList>
    </citation>
    <scope>NUCLEOTIDE SEQUENCE [LARGE SCALE GENOMIC DNA]</scope>
    <source>
        <strain evidence="3">SCGC-AAA259O05</strain>
    </source>
</reference>
<dbReference type="AlphaFoldDB" id="A0A133V2H8"/>
<dbReference type="Gene3D" id="3.40.50.850">
    <property type="entry name" value="Isochorismatase-like"/>
    <property type="match status" value="1"/>
</dbReference>
<dbReference type="InterPro" id="IPR036380">
    <property type="entry name" value="Isochorismatase-like_sf"/>
</dbReference>
<dbReference type="InterPro" id="IPR000868">
    <property type="entry name" value="Isochorismatase-like_dom"/>
</dbReference>
<dbReference type="PANTHER" id="PTHR43540:SF6">
    <property type="entry name" value="ISOCHORISMATASE-LIKE DOMAIN-CONTAINING PROTEIN"/>
    <property type="match status" value="1"/>
</dbReference>
<organism evidence="3 4">
    <name type="scientific">candidate division MSBL1 archaeon SCGC-AAA259O05</name>
    <dbReference type="NCBI Taxonomy" id="1698271"/>
    <lineage>
        <taxon>Archaea</taxon>
        <taxon>Methanobacteriati</taxon>
        <taxon>Methanobacteriota</taxon>
        <taxon>candidate division MSBL1</taxon>
    </lineage>
</organism>
<dbReference type="Proteomes" id="UP000070344">
    <property type="component" value="Unassembled WGS sequence"/>
</dbReference>
<evidence type="ECO:0000313" key="4">
    <source>
        <dbReference type="Proteomes" id="UP000070344"/>
    </source>
</evidence>
<dbReference type="PANTHER" id="PTHR43540">
    <property type="entry name" value="PEROXYUREIDOACRYLATE/UREIDOACRYLATE AMIDOHYDROLASE-RELATED"/>
    <property type="match status" value="1"/>
</dbReference>
<dbReference type="CDD" id="cd00431">
    <property type="entry name" value="cysteine_hydrolases"/>
    <property type="match status" value="1"/>
</dbReference>
<name>A0A133V2H8_9EURY</name>
<gene>
    <name evidence="3" type="ORF">AKJ41_03885</name>
</gene>
<feature type="domain" description="Isochorismatase-like" evidence="2">
    <location>
        <begin position="3"/>
        <end position="170"/>
    </location>
</feature>
<evidence type="ECO:0000256" key="1">
    <source>
        <dbReference type="ARBA" id="ARBA00022801"/>
    </source>
</evidence>
<accession>A0A133V2H8</accession>
<comment type="caution">
    <text evidence="3">The sequence shown here is derived from an EMBL/GenBank/DDBJ whole genome shotgun (WGS) entry which is preliminary data.</text>
</comment>
<keyword evidence="1" id="KW-0378">Hydrolase</keyword>
<dbReference type="Pfam" id="PF00857">
    <property type="entry name" value="Isochorismatase"/>
    <property type="match status" value="1"/>
</dbReference>
<dbReference type="InterPro" id="IPR050272">
    <property type="entry name" value="Isochorismatase-like_hydrls"/>
</dbReference>
<evidence type="ECO:0000259" key="2">
    <source>
        <dbReference type="Pfam" id="PF00857"/>
    </source>
</evidence>
<proteinExistence type="predicted"/>
<keyword evidence="4" id="KW-1185">Reference proteome</keyword>
<dbReference type="SUPFAM" id="SSF52499">
    <property type="entry name" value="Isochorismatase-like hydrolases"/>
    <property type="match status" value="1"/>
</dbReference>
<evidence type="ECO:0000313" key="3">
    <source>
        <dbReference type="EMBL" id="KXB00639.1"/>
    </source>
</evidence>
<dbReference type="GO" id="GO:0016787">
    <property type="term" value="F:hydrolase activity"/>
    <property type="evidence" value="ECO:0007669"/>
    <property type="project" value="UniProtKB-KW"/>
</dbReference>
<dbReference type="EMBL" id="LHXV01000045">
    <property type="protein sequence ID" value="KXB00639.1"/>
    <property type="molecule type" value="Genomic_DNA"/>
</dbReference>